<feature type="domain" description="Acid ceramidase N-terminal" evidence="3">
    <location>
        <begin position="11"/>
        <end position="71"/>
    </location>
</feature>
<accession>A0A2I1D443</accession>
<comment type="caution">
    <text evidence="4">The sequence shown here is derived from an EMBL/GenBank/DDBJ whole genome shotgun (WGS) entry which is preliminary data.</text>
</comment>
<organism evidence="4 5">
    <name type="scientific">Aspergillus campestris (strain IBT 28561)</name>
    <dbReference type="NCBI Taxonomy" id="1392248"/>
    <lineage>
        <taxon>Eukaryota</taxon>
        <taxon>Fungi</taxon>
        <taxon>Dikarya</taxon>
        <taxon>Ascomycota</taxon>
        <taxon>Pezizomycotina</taxon>
        <taxon>Eurotiomycetes</taxon>
        <taxon>Eurotiomycetidae</taxon>
        <taxon>Eurotiales</taxon>
        <taxon>Aspergillaceae</taxon>
        <taxon>Aspergillus</taxon>
        <taxon>Aspergillus subgen. Circumdati</taxon>
    </lineage>
</organism>
<dbReference type="GeneID" id="36540981"/>
<protein>
    <recommendedName>
        <fullName evidence="1">ceramidase</fullName>
        <ecNumber evidence="1">3.5.1.23</ecNumber>
    </recommendedName>
</protein>
<dbReference type="RefSeq" id="XP_024693238.1">
    <property type="nucleotide sequence ID" value="XM_024833457.1"/>
</dbReference>
<dbReference type="Proteomes" id="UP000234254">
    <property type="component" value="Unassembled WGS sequence"/>
</dbReference>
<dbReference type="Pfam" id="PF15508">
    <property type="entry name" value="NAAA-beta"/>
    <property type="match status" value="1"/>
</dbReference>
<evidence type="ECO:0000256" key="1">
    <source>
        <dbReference type="ARBA" id="ARBA00011891"/>
    </source>
</evidence>
<dbReference type="PANTHER" id="PTHR28583:SF1">
    <property type="entry name" value="ACID CERAMIDASE"/>
    <property type="match status" value="1"/>
</dbReference>
<dbReference type="OrthoDB" id="5273684at2759"/>
<dbReference type="PANTHER" id="PTHR28583">
    <property type="entry name" value="ACID AMIDASE"/>
    <property type="match status" value="1"/>
</dbReference>
<name>A0A2I1D443_ASPC2</name>
<feature type="compositionally biased region" description="Low complexity" evidence="2">
    <location>
        <begin position="342"/>
        <end position="355"/>
    </location>
</feature>
<gene>
    <name evidence="4" type="ORF">P168DRAFT_235301</name>
</gene>
<dbReference type="GO" id="GO:0017040">
    <property type="term" value="F:N-acylsphingosine amidohydrolase activity"/>
    <property type="evidence" value="ECO:0007669"/>
    <property type="project" value="UniProtKB-EC"/>
</dbReference>
<dbReference type="EMBL" id="MSFM01000005">
    <property type="protein sequence ID" value="PKY04644.1"/>
    <property type="molecule type" value="Genomic_DNA"/>
</dbReference>
<evidence type="ECO:0000256" key="2">
    <source>
        <dbReference type="SAM" id="MobiDB-lite"/>
    </source>
</evidence>
<sequence length="432" mass="47770">MPSSEQQGDIPPVYQIDLSLPPEERYVHLATIYRREMVALTGLFDDLLALVAPTHAIPWIKRVSRVFLRRLHTSDETAELKGISRVTGIDMYLLVALNVLLDTLMGCTSGAALCQDDEDEGARPRMLHFRTLDWGMDALRKLLVRLEFVRSPDTHTVLATSITYVGFVGVLTGVRQGLSLSLNFRPVHDASSRWANYRFYGSHLLVLLGLRPSIASVLRGCLVPGVLPTPGPPLHQALPVLLRTPTTAAYLVLCDGTTAYVLEKDHRSAHVASDSTFIVATNSDQFTPVSQGTNPAGNHSGSFLISGEPVTMSDLVQDSAERRAYMQLQWHKKVLARRSDSGTRSSGSRSSSRGSTTHRHDSLRRTRSSKAATSFPTPFVDMTVEPKVTATSREVIRWTTAYPITNEVTHFAAVMDPRAGRVVWIRRFLEGV</sequence>
<dbReference type="VEuPathDB" id="FungiDB:P168DRAFT_235301"/>
<reference evidence="4" key="1">
    <citation type="submission" date="2016-12" db="EMBL/GenBank/DDBJ databases">
        <title>The genomes of Aspergillus section Nigri reveals drivers in fungal speciation.</title>
        <authorList>
            <consortium name="DOE Joint Genome Institute"/>
            <person name="Vesth T.C."/>
            <person name="Nybo J."/>
            <person name="Theobald S."/>
            <person name="Brandl J."/>
            <person name="Frisvad J.C."/>
            <person name="Nielsen K.F."/>
            <person name="Lyhne E.K."/>
            <person name="Kogle M.E."/>
            <person name="Kuo A."/>
            <person name="Riley R."/>
            <person name="Clum A."/>
            <person name="Nolan M."/>
            <person name="Lipzen A."/>
            <person name="Salamov A."/>
            <person name="Henrissat B."/>
            <person name="Wiebenga A."/>
            <person name="De vries R.P."/>
            <person name="Grigoriev I.V."/>
            <person name="Mortensen U.H."/>
            <person name="Andersen M.R."/>
            <person name="Baker S.E."/>
        </authorList>
    </citation>
    <scope>NUCLEOTIDE SEQUENCE</scope>
    <source>
        <strain evidence="4">IBT 28561</strain>
    </source>
</reference>
<dbReference type="InterPro" id="IPR029130">
    <property type="entry name" value="Acid_ceramidase_N"/>
</dbReference>
<proteinExistence type="predicted"/>
<feature type="region of interest" description="Disordered" evidence="2">
    <location>
        <begin position="336"/>
        <end position="374"/>
    </location>
</feature>
<dbReference type="EC" id="3.5.1.23" evidence="1"/>
<dbReference type="AlphaFoldDB" id="A0A2I1D443"/>
<evidence type="ECO:0000259" key="3">
    <source>
        <dbReference type="Pfam" id="PF15508"/>
    </source>
</evidence>
<evidence type="ECO:0000313" key="4">
    <source>
        <dbReference type="EMBL" id="PKY04644.1"/>
    </source>
</evidence>
<evidence type="ECO:0000313" key="5">
    <source>
        <dbReference type="Proteomes" id="UP000234254"/>
    </source>
</evidence>
<keyword evidence="5" id="KW-1185">Reference proteome</keyword>